<dbReference type="RefSeq" id="WP_017052350.1">
    <property type="nucleotide sequence ID" value="NZ_AJYW02000058.1"/>
</dbReference>
<feature type="region of interest" description="Disordered" evidence="1">
    <location>
        <begin position="117"/>
        <end position="144"/>
    </location>
</feature>
<dbReference type="Proteomes" id="UP000094165">
    <property type="component" value="Unassembled WGS sequence"/>
</dbReference>
<feature type="domain" description="FHA" evidence="2">
    <location>
        <begin position="28"/>
        <end position="78"/>
    </location>
</feature>
<dbReference type="SUPFAM" id="SSF49879">
    <property type="entry name" value="SMAD/FHA domain"/>
    <property type="match status" value="1"/>
</dbReference>
<evidence type="ECO:0000313" key="4">
    <source>
        <dbReference type="Proteomes" id="UP000094165"/>
    </source>
</evidence>
<dbReference type="InterPro" id="IPR046883">
    <property type="entry name" value="T6SS_FHA_C"/>
</dbReference>
<comment type="caution">
    <text evidence="3">The sequence shown here is derived from an EMBL/GenBank/DDBJ whole genome shotgun (WGS) entry which is preliminary data.</text>
</comment>
<dbReference type="CDD" id="cd00060">
    <property type="entry name" value="FHA"/>
    <property type="match status" value="1"/>
</dbReference>
<proteinExistence type="predicted"/>
<protein>
    <recommendedName>
        <fullName evidence="2">FHA domain-containing protein</fullName>
    </recommendedName>
</protein>
<name>A0A1E5D3G6_9VIBR</name>
<organism evidence="3 4">
    <name type="scientific">Vibrio genomosp. F6 str. FF-238</name>
    <dbReference type="NCBI Taxonomy" id="1191298"/>
    <lineage>
        <taxon>Bacteria</taxon>
        <taxon>Pseudomonadati</taxon>
        <taxon>Pseudomonadota</taxon>
        <taxon>Gammaproteobacteria</taxon>
        <taxon>Vibrionales</taxon>
        <taxon>Vibrionaceae</taxon>
        <taxon>Vibrio</taxon>
    </lineage>
</organism>
<evidence type="ECO:0000313" key="3">
    <source>
        <dbReference type="EMBL" id="OEE78099.1"/>
    </source>
</evidence>
<dbReference type="InterPro" id="IPR008984">
    <property type="entry name" value="SMAD_FHA_dom_sf"/>
</dbReference>
<dbReference type="Pfam" id="PF20232">
    <property type="entry name" value="T6SS_FHA_C"/>
    <property type="match status" value="1"/>
</dbReference>
<accession>A0A1E5D3G6</accession>
<dbReference type="InterPro" id="IPR000253">
    <property type="entry name" value="FHA_dom"/>
</dbReference>
<gene>
    <name evidence="3" type="ORF">A130_13740</name>
</gene>
<evidence type="ECO:0000259" key="2">
    <source>
        <dbReference type="PROSITE" id="PS50006"/>
    </source>
</evidence>
<reference evidence="3 4" key="1">
    <citation type="journal article" date="2012" name="Science">
        <title>Ecological populations of bacteria act as socially cohesive units of antibiotic production and resistance.</title>
        <authorList>
            <person name="Cordero O.X."/>
            <person name="Wildschutte H."/>
            <person name="Kirkup B."/>
            <person name="Proehl S."/>
            <person name="Ngo L."/>
            <person name="Hussain F."/>
            <person name="Le Roux F."/>
            <person name="Mincer T."/>
            <person name="Polz M.F."/>
        </authorList>
    </citation>
    <scope>NUCLEOTIDE SEQUENCE [LARGE SCALE GENOMIC DNA]</scope>
    <source>
        <strain evidence="3 4">FF-238</strain>
    </source>
</reference>
<keyword evidence="4" id="KW-1185">Reference proteome</keyword>
<sequence length="331" mass="37231">MPISIRIISSPDGESIAEWNKAFPEEGGVIGRAYGVTMQLSDARREVSSKHAVINKTHRGYQVADYSTNGLFINGSSRALGKGNQSVLNDGDVLDVGRYRLLVSCFIPEQARAQEFSEASSDGHGAFSDDPFSHGNDAEFGPADPREMEGLYAAVSQDDSTKYGSFSKGTARNSDVVEEDPFQVTTKVKATQHHEFNMNFSAIDDDPLAESDFSSTFPVSADNEPTPATISTTQDRSMTQYRSSEARMQQQMDKALEMALNRLLMDISPQALESMFDDLMAPRFWQSKPKYWDMYKRYFSRQMDNHDWQIKFQAYFQDAMRLQRSMEGENS</sequence>
<dbReference type="Gene3D" id="2.60.200.20">
    <property type="match status" value="1"/>
</dbReference>
<dbReference type="EMBL" id="AJYW02000058">
    <property type="protein sequence ID" value="OEE78099.1"/>
    <property type="molecule type" value="Genomic_DNA"/>
</dbReference>
<dbReference type="Pfam" id="PF00498">
    <property type="entry name" value="FHA"/>
    <property type="match status" value="1"/>
</dbReference>
<dbReference type="AlphaFoldDB" id="A0A1E5D3G6"/>
<evidence type="ECO:0000256" key="1">
    <source>
        <dbReference type="SAM" id="MobiDB-lite"/>
    </source>
</evidence>
<dbReference type="PROSITE" id="PS50006">
    <property type="entry name" value="FHA_DOMAIN"/>
    <property type="match status" value="1"/>
</dbReference>